<evidence type="ECO:0000256" key="6">
    <source>
        <dbReference type="SAM" id="MobiDB-lite"/>
    </source>
</evidence>
<dbReference type="EMBL" id="JMSN01000016">
    <property type="protein sequence ID" value="KDN51418.1"/>
    <property type="molecule type" value="Genomic_DNA"/>
</dbReference>
<feature type="transmembrane region" description="Helical" evidence="7">
    <location>
        <begin position="440"/>
        <end position="465"/>
    </location>
</feature>
<keyword evidence="9" id="KW-1185">Reference proteome</keyword>
<evidence type="ECO:0000256" key="1">
    <source>
        <dbReference type="ARBA" id="ARBA00004141"/>
    </source>
</evidence>
<dbReference type="PANTHER" id="PTHR17920">
    <property type="entry name" value="TRANSMEMBRANE AND COILED-COIL DOMAIN-CONTAINING PROTEIN 4 TMCO4"/>
    <property type="match status" value="1"/>
</dbReference>
<sequence>MSSFKSSQLSKAKPQLDLKALNSFSPAWTPALRYTTCIAARYAAFESVKNAQEQVDSLEQNKQASPTASEQDKTEHFEEEGEEDASEGPGKRQRWVEYVKDWQDFAQKFTTATCHHLGVAEETLPPTDVNEEDVLQAAKGEFKPTEPEKSAEELVGGLKLDDIGDIRQRVGGALEDGQNVEVVHELLLVAFGLGQYRAVDGTTTLFEQDMLFGALPEDSPIGIQSGFEKPPTQPQGPSCSARKSTESAVADADTKEYELPPPPPHTKDAVDNMSEAGTKAWGALSKGALASWNTLTTGVTAGVNEAKKAVGRLDVPSGGPSDGSVSQTHQEIASEDRKAKPKAPTKPNEICHYDARARAVIFRACKAMGMAGIDVYQGEKALAQSIFFLLQEGRKAATNQDQGADPLQSLPRDNPRGAWMNTVSAHTVDREKRKANWAQWAATGMGFAIGGSIIGLTGGLAAPLVAPALVGLTGLSFLATTSGIVLMGTLLGLGGGGLAGYRVRQRLRGLDSFEFVELRNQAREAGLAIPSLHATICVAGLLLKEEDQVNPWADTFERTVDSRDIYAVKTETHMMVEAGVGLRGYVLDQLMRAGGARAAEQIIKHTVLAGLTALTLPIAVFNAASAALDGVFVRAKTKAHKAGLVLAETLRKEVQGHRPVILVGSSLGCTTVLAALVELAKTPSETAHLVDSVFLINGPMTPSPSTIRQARSIVGRRFVNAYSSNDMVCAIAAWLGSGISLEEMRNGQLPRVAGSGPLLGISNVENIDISDLISSHFELCDATTLEQVIKRCQAFQD</sequence>
<evidence type="ECO:0000256" key="2">
    <source>
        <dbReference type="ARBA" id="ARBA00009824"/>
    </source>
</evidence>
<dbReference type="OrthoDB" id="277931at2759"/>
<feature type="compositionally biased region" description="Low complexity" evidence="6">
    <location>
        <begin position="314"/>
        <end position="326"/>
    </location>
</feature>
<feature type="region of interest" description="Disordered" evidence="6">
    <location>
        <begin position="221"/>
        <end position="271"/>
    </location>
</feature>
<dbReference type="InterPro" id="IPR007941">
    <property type="entry name" value="DUF726"/>
</dbReference>
<dbReference type="OMA" id="CHYDARA"/>
<dbReference type="RefSeq" id="XP_013244755.1">
    <property type="nucleotide sequence ID" value="XM_013389301.1"/>
</dbReference>
<comment type="subcellular location">
    <subcellularLocation>
        <location evidence="1">Membrane</location>
        <topology evidence="1">Multi-pass membrane protein</topology>
    </subcellularLocation>
</comment>
<feature type="compositionally biased region" description="Polar residues" evidence="6">
    <location>
        <begin position="50"/>
        <end position="69"/>
    </location>
</feature>
<dbReference type="AlphaFoldDB" id="A0A066WFX5"/>
<keyword evidence="5 7" id="KW-0472">Membrane</keyword>
<comment type="similarity">
    <text evidence="2">Belongs to the TMCO4 family.</text>
</comment>
<accession>A0A066WFX5</accession>
<dbReference type="InParanoid" id="A0A066WFX5"/>
<dbReference type="PANTHER" id="PTHR17920:SF23">
    <property type="entry name" value="DUF726-DOMAIN-CONTAINING PROTEIN"/>
    <property type="match status" value="1"/>
</dbReference>
<feature type="compositionally biased region" description="Acidic residues" evidence="6">
    <location>
        <begin position="77"/>
        <end position="86"/>
    </location>
</feature>
<comment type="caution">
    <text evidence="8">The sequence shown here is derived from an EMBL/GenBank/DDBJ whole genome shotgun (WGS) entry which is preliminary data.</text>
</comment>
<evidence type="ECO:0000313" key="8">
    <source>
        <dbReference type="EMBL" id="KDN51418.1"/>
    </source>
</evidence>
<dbReference type="HOGENOM" id="CLU_352729_0_0_1"/>
<feature type="region of interest" description="Disordered" evidence="6">
    <location>
        <begin position="50"/>
        <end position="92"/>
    </location>
</feature>
<evidence type="ECO:0000256" key="7">
    <source>
        <dbReference type="SAM" id="Phobius"/>
    </source>
</evidence>
<dbReference type="InterPro" id="IPR029058">
    <property type="entry name" value="AB_hydrolase_fold"/>
</dbReference>
<dbReference type="SUPFAM" id="SSF53474">
    <property type="entry name" value="alpha/beta-Hydrolases"/>
    <property type="match status" value="1"/>
</dbReference>
<feature type="region of interest" description="Disordered" evidence="6">
    <location>
        <begin position="312"/>
        <end position="347"/>
    </location>
</feature>
<keyword evidence="3 7" id="KW-0812">Transmembrane</keyword>
<organism evidence="8 9">
    <name type="scientific">Tilletiaria anomala (strain ATCC 24038 / CBS 436.72 / UBC 951)</name>
    <dbReference type="NCBI Taxonomy" id="1037660"/>
    <lineage>
        <taxon>Eukaryota</taxon>
        <taxon>Fungi</taxon>
        <taxon>Dikarya</taxon>
        <taxon>Basidiomycota</taxon>
        <taxon>Ustilaginomycotina</taxon>
        <taxon>Exobasidiomycetes</taxon>
        <taxon>Georgefischeriales</taxon>
        <taxon>Tilletiariaceae</taxon>
        <taxon>Tilletiaria</taxon>
    </lineage>
</organism>
<dbReference type="GO" id="GO:0016020">
    <property type="term" value="C:membrane"/>
    <property type="evidence" value="ECO:0007669"/>
    <property type="project" value="UniProtKB-SubCell"/>
</dbReference>
<evidence type="ECO:0000313" key="9">
    <source>
        <dbReference type="Proteomes" id="UP000027361"/>
    </source>
</evidence>
<dbReference type="GeneID" id="25263988"/>
<evidence type="ECO:0000256" key="4">
    <source>
        <dbReference type="ARBA" id="ARBA00022989"/>
    </source>
</evidence>
<protein>
    <submittedName>
        <fullName evidence="8">DUF726-domain-containing protein</fullName>
    </submittedName>
</protein>
<feature type="transmembrane region" description="Helical" evidence="7">
    <location>
        <begin position="477"/>
        <end position="501"/>
    </location>
</feature>
<proteinExistence type="inferred from homology"/>
<dbReference type="Gene3D" id="3.40.50.1820">
    <property type="entry name" value="alpha/beta hydrolase"/>
    <property type="match status" value="1"/>
</dbReference>
<reference evidence="8 9" key="1">
    <citation type="submission" date="2014-05" db="EMBL/GenBank/DDBJ databases">
        <title>Draft genome sequence of a rare smut relative, Tilletiaria anomala UBC 951.</title>
        <authorList>
            <consortium name="DOE Joint Genome Institute"/>
            <person name="Toome M."/>
            <person name="Kuo A."/>
            <person name="Henrissat B."/>
            <person name="Lipzen A."/>
            <person name="Tritt A."/>
            <person name="Yoshinaga Y."/>
            <person name="Zane M."/>
            <person name="Barry K."/>
            <person name="Grigoriev I.V."/>
            <person name="Spatafora J.W."/>
            <person name="Aimea M.C."/>
        </authorList>
    </citation>
    <scope>NUCLEOTIDE SEQUENCE [LARGE SCALE GENOMIC DNA]</scope>
    <source>
        <strain evidence="8 9">UBC 951</strain>
    </source>
</reference>
<dbReference type="Proteomes" id="UP000027361">
    <property type="component" value="Unassembled WGS sequence"/>
</dbReference>
<keyword evidence="4 7" id="KW-1133">Transmembrane helix</keyword>
<evidence type="ECO:0000256" key="3">
    <source>
        <dbReference type="ARBA" id="ARBA00022692"/>
    </source>
</evidence>
<name>A0A066WFX5_TILAU</name>
<evidence type="ECO:0000256" key="5">
    <source>
        <dbReference type="ARBA" id="ARBA00023136"/>
    </source>
</evidence>
<dbReference type="Pfam" id="PF05277">
    <property type="entry name" value="DUF726"/>
    <property type="match status" value="1"/>
</dbReference>
<gene>
    <name evidence="8" type="ORF">K437DRAFT_254828</name>
</gene>